<keyword evidence="2 4" id="KW-0863">Zinc-finger</keyword>
<reference evidence="7 9" key="2">
    <citation type="journal article" date="2014" name="BMC Genomics">
        <title>An improved genome release (version Mt4.0) for the model legume Medicago truncatula.</title>
        <authorList>
            <person name="Tang H."/>
            <person name="Krishnakumar V."/>
            <person name="Bidwell S."/>
            <person name="Rosen B."/>
            <person name="Chan A."/>
            <person name="Zhou S."/>
            <person name="Gentzbittel L."/>
            <person name="Childs K.L."/>
            <person name="Yandell M."/>
            <person name="Gundlach H."/>
            <person name="Mayer K.F."/>
            <person name="Schwartz D.C."/>
            <person name="Town C.D."/>
        </authorList>
    </citation>
    <scope>GENOME REANNOTATION</scope>
    <source>
        <strain evidence="7">A17</strain>
        <strain evidence="8 9">cv. Jemalong A17</strain>
    </source>
</reference>
<dbReference type="GO" id="GO:0008270">
    <property type="term" value="F:zinc ion binding"/>
    <property type="evidence" value="ECO:0007669"/>
    <property type="project" value="UniProtKB-KW"/>
</dbReference>
<keyword evidence="9" id="KW-1185">Reference proteome</keyword>
<proteinExistence type="predicted"/>
<dbReference type="EMBL" id="CM001224">
    <property type="protein sequence ID" value="KEH18264.1"/>
    <property type="molecule type" value="Genomic_DNA"/>
</dbReference>
<accession>A0A072TL83</accession>
<dbReference type="Pfam" id="PF06839">
    <property type="entry name" value="Zn_ribbon_GRF"/>
    <property type="match status" value="1"/>
</dbReference>
<evidence type="ECO:0000259" key="6">
    <source>
        <dbReference type="PROSITE" id="PS51999"/>
    </source>
</evidence>
<feature type="domain" description="GRF-type" evidence="6">
    <location>
        <begin position="44"/>
        <end position="87"/>
    </location>
</feature>
<reference evidence="8" key="3">
    <citation type="submission" date="2015-04" db="UniProtKB">
        <authorList>
            <consortium name="EnsemblPlants"/>
        </authorList>
    </citation>
    <scope>IDENTIFICATION</scope>
    <source>
        <strain evidence="8">cv. Jemalong A17</strain>
    </source>
</reference>
<evidence type="ECO:0000256" key="4">
    <source>
        <dbReference type="PROSITE-ProRule" id="PRU01343"/>
    </source>
</evidence>
<evidence type="ECO:0000256" key="5">
    <source>
        <dbReference type="SAM" id="MobiDB-lite"/>
    </source>
</evidence>
<dbReference type="InterPro" id="IPR010666">
    <property type="entry name" value="Znf_GRF"/>
</dbReference>
<dbReference type="EnsemblPlants" id="KEH18264">
    <property type="protein sequence ID" value="KEH18264"/>
    <property type="gene ID" value="MTR_8g015370"/>
</dbReference>
<dbReference type="AlphaFoldDB" id="A0A072TL83"/>
<evidence type="ECO:0000313" key="9">
    <source>
        <dbReference type="Proteomes" id="UP000002051"/>
    </source>
</evidence>
<dbReference type="Proteomes" id="UP000002051">
    <property type="component" value="Chromosome 8"/>
</dbReference>
<evidence type="ECO:0000313" key="8">
    <source>
        <dbReference type="EnsemblPlants" id="KEH18264"/>
    </source>
</evidence>
<feature type="region of interest" description="Disordered" evidence="5">
    <location>
        <begin position="1"/>
        <end position="36"/>
    </location>
</feature>
<name>A0A072TL83_MEDTR</name>
<reference evidence="7 9" key="1">
    <citation type="journal article" date="2011" name="Nature">
        <title>The Medicago genome provides insight into the evolution of rhizobial symbioses.</title>
        <authorList>
            <person name="Young N.D."/>
            <person name="Debelle F."/>
            <person name="Oldroyd G.E."/>
            <person name="Geurts R."/>
            <person name="Cannon S.B."/>
            <person name="Udvardi M.K."/>
            <person name="Benedito V.A."/>
            <person name="Mayer K.F."/>
            <person name="Gouzy J."/>
            <person name="Schoof H."/>
            <person name="Van de Peer Y."/>
            <person name="Proost S."/>
            <person name="Cook D.R."/>
            <person name="Meyers B.C."/>
            <person name="Spannagl M."/>
            <person name="Cheung F."/>
            <person name="De Mita S."/>
            <person name="Krishnakumar V."/>
            <person name="Gundlach H."/>
            <person name="Zhou S."/>
            <person name="Mudge J."/>
            <person name="Bharti A.K."/>
            <person name="Murray J.D."/>
            <person name="Naoumkina M.A."/>
            <person name="Rosen B."/>
            <person name="Silverstein K.A."/>
            <person name="Tang H."/>
            <person name="Rombauts S."/>
            <person name="Zhao P.X."/>
            <person name="Zhou P."/>
            <person name="Barbe V."/>
            <person name="Bardou P."/>
            <person name="Bechner M."/>
            <person name="Bellec A."/>
            <person name="Berger A."/>
            <person name="Berges H."/>
            <person name="Bidwell S."/>
            <person name="Bisseling T."/>
            <person name="Choisne N."/>
            <person name="Couloux A."/>
            <person name="Denny R."/>
            <person name="Deshpande S."/>
            <person name="Dai X."/>
            <person name="Doyle J.J."/>
            <person name="Dudez A.M."/>
            <person name="Farmer A.D."/>
            <person name="Fouteau S."/>
            <person name="Franken C."/>
            <person name="Gibelin C."/>
            <person name="Gish J."/>
            <person name="Goldstein S."/>
            <person name="Gonzalez A.J."/>
            <person name="Green P.J."/>
            <person name="Hallab A."/>
            <person name="Hartog M."/>
            <person name="Hua A."/>
            <person name="Humphray S.J."/>
            <person name="Jeong D.H."/>
            <person name="Jing Y."/>
            <person name="Jocker A."/>
            <person name="Kenton S.M."/>
            <person name="Kim D.J."/>
            <person name="Klee K."/>
            <person name="Lai H."/>
            <person name="Lang C."/>
            <person name="Lin S."/>
            <person name="Macmil S.L."/>
            <person name="Magdelenat G."/>
            <person name="Matthews L."/>
            <person name="McCorrison J."/>
            <person name="Monaghan E.L."/>
            <person name="Mun J.H."/>
            <person name="Najar F.Z."/>
            <person name="Nicholson C."/>
            <person name="Noirot C."/>
            <person name="O'Bleness M."/>
            <person name="Paule C.R."/>
            <person name="Poulain J."/>
            <person name="Prion F."/>
            <person name="Qin B."/>
            <person name="Qu C."/>
            <person name="Retzel E.F."/>
            <person name="Riddle C."/>
            <person name="Sallet E."/>
            <person name="Samain S."/>
            <person name="Samson N."/>
            <person name="Sanders I."/>
            <person name="Saurat O."/>
            <person name="Scarpelli C."/>
            <person name="Schiex T."/>
            <person name="Segurens B."/>
            <person name="Severin A.J."/>
            <person name="Sherrier D.J."/>
            <person name="Shi R."/>
            <person name="Sims S."/>
            <person name="Singer S.R."/>
            <person name="Sinharoy S."/>
            <person name="Sterck L."/>
            <person name="Viollet A."/>
            <person name="Wang B.B."/>
            <person name="Wang K."/>
            <person name="Wang M."/>
            <person name="Wang X."/>
            <person name="Warfsmann J."/>
            <person name="Weissenbach J."/>
            <person name="White D.D."/>
            <person name="White J.D."/>
            <person name="Wiley G.B."/>
            <person name="Wincker P."/>
            <person name="Xing Y."/>
            <person name="Yang L."/>
            <person name="Yao Z."/>
            <person name="Ying F."/>
            <person name="Zhai J."/>
            <person name="Zhou L."/>
            <person name="Zuber A."/>
            <person name="Denarie J."/>
            <person name="Dixon R.A."/>
            <person name="May G.D."/>
            <person name="Schwartz D.C."/>
            <person name="Rogers J."/>
            <person name="Quetier F."/>
            <person name="Town C.D."/>
            <person name="Roe B.A."/>
        </authorList>
    </citation>
    <scope>NUCLEOTIDE SEQUENCE [LARGE SCALE GENOMIC DNA]</scope>
    <source>
        <strain evidence="7">A17</strain>
        <strain evidence="8 9">cv. Jemalong A17</strain>
    </source>
</reference>
<dbReference type="KEGG" id="mtr:25500378"/>
<protein>
    <submittedName>
        <fullName evidence="7">GRF zinc finger protein</fullName>
    </submittedName>
</protein>
<gene>
    <name evidence="8" type="primary">25500378</name>
    <name evidence="7" type="ordered locus">MTR_8g015370</name>
</gene>
<keyword evidence="1" id="KW-0479">Metal-binding</keyword>
<evidence type="ECO:0000256" key="2">
    <source>
        <dbReference type="ARBA" id="ARBA00022771"/>
    </source>
</evidence>
<dbReference type="OrthoDB" id="1635705at2759"/>
<dbReference type="PROSITE" id="PS51999">
    <property type="entry name" value="ZF_GRF"/>
    <property type="match status" value="1"/>
</dbReference>
<sequence>MGGGGMHNTHKNNNISNKSPSGSWSMSSSSRIDSNRSTIPVPDCNCGLRTTMFKANTTKNPGRPFYTCPFHKNDPRNCGYFIWFDEWEEILGAEEVVNAEEKNLGRNGGREPVNERLLDGREVGKGNAIDAKWKTRLNSKLELMAIDLRMLKYLVFASIIMQFFNIIQNK</sequence>
<dbReference type="PANTHER" id="PTHR33680">
    <property type="entry name" value="OS07G0190500 PROTEIN"/>
    <property type="match status" value="1"/>
</dbReference>
<keyword evidence="3" id="KW-0862">Zinc</keyword>
<evidence type="ECO:0000256" key="3">
    <source>
        <dbReference type="ARBA" id="ARBA00022833"/>
    </source>
</evidence>
<dbReference type="HOGENOM" id="CLU_131755_0_0_1"/>
<evidence type="ECO:0000256" key="1">
    <source>
        <dbReference type="ARBA" id="ARBA00022723"/>
    </source>
</evidence>
<dbReference type="PANTHER" id="PTHR33680:SF1">
    <property type="entry name" value="OS05G0489500 PROTEIN"/>
    <property type="match status" value="1"/>
</dbReference>
<feature type="compositionally biased region" description="Low complexity" evidence="5">
    <location>
        <begin position="16"/>
        <end position="36"/>
    </location>
</feature>
<organism evidence="7 9">
    <name type="scientific">Medicago truncatula</name>
    <name type="common">Barrel medic</name>
    <name type="synonym">Medicago tribuloides</name>
    <dbReference type="NCBI Taxonomy" id="3880"/>
    <lineage>
        <taxon>Eukaryota</taxon>
        <taxon>Viridiplantae</taxon>
        <taxon>Streptophyta</taxon>
        <taxon>Embryophyta</taxon>
        <taxon>Tracheophyta</taxon>
        <taxon>Spermatophyta</taxon>
        <taxon>Magnoliopsida</taxon>
        <taxon>eudicotyledons</taxon>
        <taxon>Gunneridae</taxon>
        <taxon>Pentapetalae</taxon>
        <taxon>rosids</taxon>
        <taxon>fabids</taxon>
        <taxon>Fabales</taxon>
        <taxon>Fabaceae</taxon>
        <taxon>Papilionoideae</taxon>
        <taxon>50 kb inversion clade</taxon>
        <taxon>NPAAA clade</taxon>
        <taxon>Hologalegina</taxon>
        <taxon>IRL clade</taxon>
        <taxon>Trifolieae</taxon>
        <taxon>Medicago</taxon>
    </lineage>
</organism>
<evidence type="ECO:0000313" key="7">
    <source>
        <dbReference type="EMBL" id="KEH18264.1"/>
    </source>
</evidence>